<evidence type="ECO:0000259" key="2">
    <source>
        <dbReference type="Pfam" id="PF00016"/>
    </source>
</evidence>
<dbReference type="SUPFAM" id="SSF54966">
    <property type="entry name" value="RuBisCO, large subunit, small (N-terminal) domain"/>
    <property type="match status" value="1"/>
</dbReference>
<dbReference type="Pfam" id="PF00016">
    <property type="entry name" value="RuBisCO_large"/>
    <property type="match status" value="1"/>
</dbReference>
<dbReference type="GO" id="GO:0016984">
    <property type="term" value="F:ribulose-bisphosphate carboxylase activity"/>
    <property type="evidence" value="ECO:0007669"/>
    <property type="project" value="InterPro"/>
</dbReference>
<dbReference type="STRING" id="1805209.AUJ73_00860"/>
<dbReference type="SFLD" id="SFLDG00301">
    <property type="entry name" value="RuBisCO-like_proteins"/>
    <property type="match status" value="1"/>
</dbReference>
<dbReference type="AlphaFoldDB" id="A0A1J4TZ10"/>
<dbReference type="InterPro" id="IPR033966">
    <property type="entry name" value="RuBisCO"/>
</dbReference>
<evidence type="ECO:0000313" key="4">
    <source>
        <dbReference type="EMBL" id="OIO15311.1"/>
    </source>
</evidence>
<dbReference type="Pfam" id="PF02788">
    <property type="entry name" value="RuBisCO_large_N"/>
    <property type="match status" value="1"/>
</dbReference>
<dbReference type="PANTHER" id="PTHR42704">
    <property type="entry name" value="RIBULOSE BISPHOSPHATE CARBOXYLASE"/>
    <property type="match status" value="1"/>
</dbReference>
<dbReference type="EMBL" id="MNUY01000013">
    <property type="protein sequence ID" value="OIO15311.1"/>
    <property type="molecule type" value="Genomic_DNA"/>
</dbReference>
<dbReference type="SUPFAM" id="SSF51649">
    <property type="entry name" value="RuBisCo, C-terminal domain"/>
    <property type="match status" value="1"/>
</dbReference>
<dbReference type="InterPro" id="IPR017443">
    <property type="entry name" value="RuBisCO_lsu_fd_N"/>
</dbReference>
<accession>A0A1J4TZ10</accession>
<sequence>MPNTYNTYLSIGEKLDKNKYIFASFHLGSEGQPFDRTAGGVAAESSVGTWTDVFLQTKTSWDNLHAKVIEKDESSGFLKIAYPLDLFEAGNIPQLLSSIAGNIFGLLEISALRLEDIDFPEEYIKAFPGPALGITGVRNMAGVKEMPLLGSIIKPKLGLSSKDHIDAAMAVYDGGVNLVKDDENLTSQIYNNFYDRVREGTTRMKEKGYLGKGNEKIYAYNITASYEEMQKRAEFVVENGGNCHMIDILTAGFAAVCGMRNKNYGKMIHAHRAMHAAFTRSKQYGISMLVLAKLSRLAGVDSLHTGTVVGKMEGGKEEVTKIDNFLRAEWYGLKTVLPVASGGLHPGHLPDVVKILGNDLLINFGGGIHGHPEGTYKGAIAAVQAREAVSQGIRLDEYAKNHFELAKALEKWGNGN</sequence>
<dbReference type="PANTHER" id="PTHR42704:SF17">
    <property type="entry name" value="RIBULOSE BISPHOSPHATE CARBOXYLASE LARGE CHAIN"/>
    <property type="match status" value="1"/>
</dbReference>
<name>A0A1J4TZ10_9BACT</name>
<dbReference type="Gene3D" id="3.20.20.110">
    <property type="entry name" value="Ribulose bisphosphate carboxylase, large subunit, C-terminal domain"/>
    <property type="match status" value="1"/>
</dbReference>
<evidence type="ECO:0008006" key="6">
    <source>
        <dbReference type="Google" id="ProtNLM"/>
    </source>
</evidence>
<dbReference type="Gene3D" id="3.30.70.150">
    <property type="entry name" value="RuBisCO large subunit, N-terminal domain"/>
    <property type="match status" value="1"/>
</dbReference>
<dbReference type="SFLD" id="SFLDS00014">
    <property type="entry name" value="RuBisCO"/>
    <property type="match status" value="1"/>
</dbReference>
<dbReference type="InterPro" id="IPR036376">
    <property type="entry name" value="RuBisCO_lsu_C_sf"/>
</dbReference>
<protein>
    <recommendedName>
        <fullName evidence="6">Ribulose-bisphosphate carboxylase large subunit</fullName>
    </recommendedName>
</protein>
<comment type="similarity">
    <text evidence="1">Belongs to the RuBisCO large chain family.</text>
</comment>
<dbReference type="GO" id="GO:0000287">
    <property type="term" value="F:magnesium ion binding"/>
    <property type="evidence" value="ECO:0007669"/>
    <property type="project" value="InterPro"/>
</dbReference>
<dbReference type="InterPro" id="IPR036422">
    <property type="entry name" value="RuBisCO_lsu_N_sf"/>
</dbReference>
<evidence type="ECO:0000313" key="5">
    <source>
        <dbReference type="Proteomes" id="UP000183120"/>
    </source>
</evidence>
<gene>
    <name evidence="4" type="ORF">AUJ73_00860</name>
</gene>
<comment type="caution">
    <text evidence="4">The sequence shown here is derived from an EMBL/GenBank/DDBJ whole genome shotgun (WGS) entry which is preliminary data.</text>
</comment>
<evidence type="ECO:0000256" key="1">
    <source>
        <dbReference type="RuleBase" id="RU003834"/>
    </source>
</evidence>
<dbReference type="InterPro" id="IPR000685">
    <property type="entry name" value="RuBisCO_lsu_C"/>
</dbReference>
<dbReference type="NCBIfam" id="NF003252">
    <property type="entry name" value="PRK04208.1"/>
    <property type="match status" value="1"/>
</dbReference>
<organism evidence="4 5">
    <name type="scientific">Candidatus Gottesmanbacteria bacterium CG1_02_37_22</name>
    <dbReference type="NCBI Taxonomy" id="1805209"/>
    <lineage>
        <taxon>Bacteria</taxon>
        <taxon>Candidatus Gottesmaniibacteriota</taxon>
    </lineage>
</organism>
<evidence type="ECO:0000259" key="3">
    <source>
        <dbReference type="Pfam" id="PF02788"/>
    </source>
</evidence>
<feature type="domain" description="Ribulose bisphosphate carboxylase large subunit ferrodoxin-like N-terminal" evidence="3">
    <location>
        <begin position="18"/>
        <end position="123"/>
    </location>
</feature>
<feature type="domain" description="Ribulose bisphosphate carboxylase large subunit C-terminal" evidence="2">
    <location>
        <begin position="134"/>
        <end position="412"/>
    </location>
</feature>
<reference evidence="4 5" key="1">
    <citation type="journal article" date="2016" name="Environ. Microbiol.">
        <title>Genomic resolution of a cold subsurface aquifer community provides metabolic insights for novel microbes adapted to high CO concentrations.</title>
        <authorList>
            <person name="Probst A.J."/>
            <person name="Castelle C.J."/>
            <person name="Singh A."/>
            <person name="Brown C.T."/>
            <person name="Anantharaman K."/>
            <person name="Sharon I."/>
            <person name="Hug L.A."/>
            <person name="Burstein D."/>
            <person name="Emerson J.B."/>
            <person name="Thomas B.C."/>
            <person name="Banfield J.F."/>
        </authorList>
    </citation>
    <scope>NUCLEOTIDE SEQUENCE [LARGE SCALE GENOMIC DNA]</scope>
    <source>
        <strain evidence="4">CG1_02_37_22</strain>
    </source>
</reference>
<dbReference type="GO" id="GO:0015977">
    <property type="term" value="P:carbon fixation"/>
    <property type="evidence" value="ECO:0007669"/>
    <property type="project" value="InterPro"/>
</dbReference>
<proteinExistence type="inferred from homology"/>
<dbReference type="Proteomes" id="UP000183120">
    <property type="component" value="Unassembled WGS sequence"/>
</dbReference>